<keyword evidence="5 6" id="KW-0520">NAD</keyword>
<dbReference type="GO" id="GO:0005886">
    <property type="term" value="C:plasma membrane"/>
    <property type="evidence" value="ECO:0007669"/>
    <property type="project" value="UniProtKB-SubCell"/>
</dbReference>
<keyword evidence="6" id="KW-0874">Quinone</keyword>
<dbReference type="InterPro" id="IPR029014">
    <property type="entry name" value="NiFe-Hase_large"/>
</dbReference>
<keyword evidence="4 6" id="KW-1278">Translocase</keyword>
<dbReference type="STRING" id="43775.SAMN04489760_12418"/>
<dbReference type="SUPFAM" id="SSF56762">
    <property type="entry name" value="HydB/Nqo4-like"/>
    <property type="match status" value="1"/>
</dbReference>
<dbReference type="NCBIfam" id="NF004739">
    <property type="entry name" value="PRK06075.1"/>
    <property type="match status" value="1"/>
</dbReference>
<dbReference type="AlphaFoldDB" id="A0A1H7ZIS9"/>
<organism evidence="9 10">
    <name type="scientific">Syntrophus gentianae</name>
    <dbReference type="NCBI Taxonomy" id="43775"/>
    <lineage>
        <taxon>Bacteria</taxon>
        <taxon>Pseudomonadati</taxon>
        <taxon>Thermodesulfobacteriota</taxon>
        <taxon>Syntrophia</taxon>
        <taxon>Syntrophales</taxon>
        <taxon>Syntrophaceae</taxon>
        <taxon>Syntrophus</taxon>
    </lineage>
</organism>
<evidence type="ECO:0000256" key="4">
    <source>
        <dbReference type="ARBA" id="ARBA00022967"/>
    </source>
</evidence>
<comment type="function">
    <text evidence="1 6">NDH-1 shuttles electrons from NADH, via FMN and iron-sulfur (Fe-S) centers, to quinones in the respiratory chain. The immediate electron acceptor for the enzyme in this species is believed to be ubiquinone. Couples the redox reaction to proton translocation (for every two electrons transferred, four hydrogen ions are translocated across the cytoplasmic membrane), and thus conserves the redox energy in a proton gradient.</text>
</comment>
<evidence type="ECO:0000256" key="2">
    <source>
        <dbReference type="ARBA" id="ARBA00005769"/>
    </source>
</evidence>
<comment type="similarity">
    <text evidence="2 6 7">Belongs to the complex I 49 kDa subunit family.</text>
</comment>
<keyword evidence="6" id="KW-0830">Ubiquinone</keyword>
<dbReference type="EC" id="7.1.1.-" evidence="6"/>
<evidence type="ECO:0000256" key="1">
    <source>
        <dbReference type="ARBA" id="ARBA00002378"/>
    </source>
</evidence>
<keyword evidence="10" id="KW-1185">Reference proteome</keyword>
<keyword evidence="3 6" id="KW-0813">Transport</keyword>
<evidence type="ECO:0000313" key="10">
    <source>
        <dbReference type="Proteomes" id="UP000198744"/>
    </source>
</evidence>
<dbReference type="PANTHER" id="PTHR11993">
    <property type="entry name" value="NADH-UBIQUINONE OXIDOREDUCTASE 49 KDA SUBUNIT"/>
    <property type="match status" value="1"/>
</dbReference>
<protein>
    <recommendedName>
        <fullName evidence="6">NADH-quinone oxidoreductase subunit D</fullName>
        <ecNumber evidence="6">7.1.1.-</ecNumber>
    </recommendedName>
    <alternativeName>
        <fullName evidence="6">NADH dehydrogenase I subunit D</fullName>
    </alternativeName>
    <alternativeName>
        <fullName evidence="6">NDH-1 subunit D</fullName>
    </alternativeName>
</protein>
<evidence type="ECO:0000313" key="9">
    <source>
        <dbReference type="EMBL" id="SEM58320.1"/>
    </source>
</evidence>
<dbReference type="GO" id="GO:0048038">
    <property type="term" value="F:quinone binding"/>
    <property type="evidence" value="ECO:0007669"/>
    <property type="project" value="UniProtKB-KW"/>
</dbReference>
<evidence type="ECO:0000256" key="3">
    <source>
        <dbReference type="ARBA" id="ARBA00022448"/>
    </source>
</evidence>
<dbReference type="PROSITE" id="PS00535">
    <property type="entry name" value="COMPLEX1_49K"/>
    <property type="match status" value="1"/>
</dbReference>
<dbReference type="InterPro" id="IPR022885">
    <property type="entry name" value="NDH1_su_D/H"/>
</dbReference>
<dbReference type="HAMAP" id="MF_01358">
    <property type="entry name" value="NDH1_NuoD"/>
    <property type="match status" value="1"/>
</dbReference>
<keyword evidence="6" id="KW-0472">Membrane</keyword>
<evidence type="ECO:0000256" key="5">
    <source>
        <dbReference type="ARBA" id="ARBA00023027"/>
    </source>
</evidence>
<dbReference type="PANTHER" id="PTHR11993:SF10">
    <property type="entry name" value="NADH DEHYDROGENASE [UBIQUINONE] IRON-SULFUR PROTEIN 2, MITOCHONDRIAL"/>
    <property type="match status" value="1"/>
</dbReference>
<dbReference type="InterPro" id="IPR014029">
    <property type="entry name" value="NADH_UbQ_OxRdtase_49kDa_CS"/>
</dbReference>
<proteinExistence type="inferred from homology"/>
<dbReference type="InterPro" id="IPR001135">
    <property type="entry name" value="NADH_Q_OxRdtase_suD"/>
</dbReference>
<sequence length="379" mass="42470">MVETDSKLPEERLLRGKTETMEVNFGPQHPSTHGVFRAVVELDGETVVKVVPHLGFLHRGIEKLAEHRTYSQIIPLTDRLDYMAGASNNLGYCLAVEKLLKIEAPPRGQFIRVILTELSRISSHLFWAGANAHDLGAMTPFFYMCREREQILFLLERATGARLTPSFFRIGGVALDLPPEFADECHNFVEAFPGRVDEYETLLTENPIWKSRTQGVGYLPAKDCIALGVSGPMARASGINWDLRKDMPYSGYEKFYFQVPVYSGCDAYDRYRVRIMEMRQSCEIVRQALEGLPEGEHSVPVKANLKPPAGEVYMAIEAPRGELGFYLVSDGSASPYRLKIRPPTFVNLQAFPRMSEGGLFSDMVAALSSIDLVLAEVDR</sequence>
<dbReference type="RefSeq" id="WP_093884244.1">
    <property type="nucleotide sequence ID" value="NZ_FOBS01000024.1"/>
</dbReference>
<dbReference type="Gene3D" id="1.10.645.10">
    <property type="entry name" value="Cytochrome-c3 Hydrogenase, chain B"/>
    <property type="match status" value="1"/>
</dbReference>
<dbReference type="Proteomes" id="UP000198744">
    <property type="component" value="Unassembled WGS sequence"/>
</dbReference>
<evidence type="ECO:0000256" key="6">
    <source>
        <dbReference type="HAMAP-Rule" id="MF_01358"/>
    </source>
</evidence>
<feature type="domain" description="NADH-quinone oxidoreductase subunit D" evidence="8">
    <location>
        <begin position="134"/>
        <end position="299"/>
    </location>
</feature>
<evidence type="ECO:0000259" key="8">
    <source>
        <dbReference type="Pfam" id="PF00346"/>
    </source>
</evidence>
<gene>
    <name evidence="6" type="primary">nuoD</name>
    <name evidence="9" type="ORF">SAMN04489760_12418</name>
</gene>
<reference evidence="9 10" key="1">
    <citation type="submission" date="2016-10" db="EMBL/GenBank/DDBJ databases">
        <authorList>
            <person name="de Groot N.N."/>
        </authorList>
    </citation>
    <scope>NUCLEOTIDE SEQUENCE [LARGE SCALE GENOMIC DNA]</scope>
    <source>
        <strain evidence="9 10">DSM 8423</strain>
    </source>
</reference>
<feature type="domain" description="NADH-quinone oxidoreductase subunit D" evidence="8">
    <location>
        <begin position="301"/>
        <end position="379"/>
    </location>
</feature>
<dbReference type="OrthoDB" id="9801496at2"/>
<comment type="catalytic activity">
    <reaction evidence="6">
        <text>a quinone + NADH + 5 H(+)(in) = a quinol + NAD(+) + 4 H(+)(out)</text>
        <dbReference type="Rhea" id="RHEA:57888"/>
        <dbReference type="ChEBI" id="CHEBI:15378"/>
        <dbReference type="ChEBI" id="CHEBI:24646"/>
        <dbReference type="ChEBI" id="CHEBI:57540"/>
        <dbReference type="ChEBI" id="CHEBI:57945"/>
        <dbReference type="ChEBI" id="CHEBI:132124"/>
    </reaction>
</comment>
<evidence type="ECO:0000256" key="7">
    <source>
        <dbReference type="RuleBase" id="RU003685"/>
    </source>
</evidence>
<dbReference type="EMBL" id="FOBS01000024">
    <property type="protein sequence ID" value="SEM58320.1"/>
    <property type="molecule type" value="Genomic_DNA"/>
</dbReference>
<name>A0A1H7ZIS9_9BACT</name>
<dbReference type="GO" id="GO:0051287">
    <property type="term" value="F:NAD binding"/>
    <property type="evidence" value="ECO:0007669"/>
    <property type="project" value="InterPro"/>
</dbReference>
<dbReference type="Pfam" id="PF00346">
    <property type="entry name" value="Complex1_49kDa"/>
    <property type="match status" value="2"/>
</dbReference>
<dbReference type="GO" id="GO:0050136">
    <property type="term" value="F:NADH dehydrogenase (quinone) (non-electrogenic) activity"/>
    <property type="evidence" value="ECO:0007669"/>
    <property type="project" value="UniProtKB-UniRule"/>
</dbReference>
<accession>A0A1H7ZIS9</accession>
<comment type="subcellular location">
    <subcellularLocation>
        <location evidence="6">Cell membrane</location>
        <topology evidence="6">Peripheral membrane protein</topology>
        <orientation evidence="6">Cytoplasmic side</orientation>
    </subcellularLocation>
</comment>
<keyword evidence="6" id="KW-1003">Cell membrane</keyword>
<comment type="subunit">
    <text evidence="6">NDH-1 is composed of 14 different subunits. Subunits NuoB, C, D, E, F, and G constitute the peripheral sector of the complex.</text>
</comment>